<proteinExistence type="predicted"/>
<sequence>MRENQMTHPSPGGKILVDKVRFVDFTSHSEDGLGVLARLPREIREMVYGFLGSSLHCHSLDGRCEKQTYYALRMLQDFAVMKTSKQICVEFLEAFVRKTVFVTYHEFCDCSDSHFETFLRYLNRRIRISPNIRQIGFRIDTVIHNDPEHEKFFKSVDPPDRRSVDSYGRAVQRNHNNPTSYLLHEQHITPIRNTYGATFTMQDSSPDPPFDSSSPALRHDSTPVAKMIKFQQEHKIDYTVNTEEGLGNLRKFPREIRDMIYGFSEPPVGLFEQGTKRHIDEALRRLSKCPLLSTSKQLCTEFLENFVRGKTFVACSENSNPIEQFEHFFIFMSKRIDLISHVRGLGLQGYSNGCIYASEITPALRLHCLELVVKDTKHLWNIHKNYNIPSSRLHLSFSYSRPFGLLDLLYELSGNDMYTSEDALLYL</sequence>
<reference evidence="1 2" key="1">
    <citation type="submission" date="2018-10" db="EMBL/GenBank/DDBJ databases">
        <title>Fifty Aureobasidium pullulans genomes reveal a recombining polyextremotolerant generalist.</title>
        <authorList>
            <person name="Gostincar C."/>
            <person name="Turk M."/>
            <person name="Zajc J."/>
            <person name="Gunde-Cimerman N."/>
        </authorList>
    </citation>
    <scope>NUCLEOTIDE SEQUENCE [LARGE SCALE GENOMIC DNA]</scope>
    <source>
        <strain evidence="1 2">EXF-1645</strain>
    </source>
</reference>
<dbReference type="Proteomes" id="UP000308724">
    <property type="component" value="Unassembled WGS sequence"/>
</dbReference>
<protein>
    <submittedName>
        <fullName evidence="1">Uncharacterized protein</fullName>
    </submittedName>
</protein>
<gene>
    <name evidence="1" type="ORF">D6C78_08649</name>
</gene>
<evidence type="ECO:0000313" key="1">
    <source>
        <dbReference type="EMBL" id="TIA31825.1"/>
    </source>
</evidence>
<comment type="caution">
    <text evidence="1">The sequence shown here is derived from an EMBL/GenBank/DDBJ whole genome shotgun (WGS) entry which is preliminary data.</text>
</comment>
<name>A0A4S9VSM7_AURPU</name>
<accession>A0A4S9VSM7</accession>
<evidence type="ECO:0000313" key="2">
    <source>
        <dbReference type="Proteomes" id="UP000308724"/>
    </source>
</evidence>
<organism evidence="1 2">
    <name type="scientific">Aureobasidium pullulans</name>
    <name type="common">Black yeast</name>
    <name type="synonym">Pullularia pullulans</name>
    <dbReference type="NCBI Taxonomy" id="5580"/>
    <lineage>
        <taxon>Eukaryota</taxon>
        <taxon>Fungi</taxon>
        <taxon>Dikarya</taxon>
        <taxon>Ascomycota</taxon>
        <taxon>Pezizomycotina</taxon>
        <taxon>Dothideomycetes</taxon>
        <taxon>Dothideomycetidae</taxon>
        <taxon>Dothideales</taxon>
        <taxon>Saccotheciaceae</taxon>
        <taxon>Aureobasidium</taxon>
    </lineage>
</organism>
<dbReference type="AlphaFoldDB" id="A0A4S9VSM7"/>
<dbReference type="EMBL" id="QZBZ01000268">
    <property type="protein sequence ID" value="TIA31825.1"/>
    <property type="molecule type" value="Genomic_DNA"/>
</dbReference>